<dbReference type="AlphaFoldDB" id="A0A2T0RN18"/>
<reference evidence="1 2" key="1">
    <citation type="submission" date="2018-03" db="EMBL/GenBank/DDBJ databases">
        <title>Genomic Encyclopedia of Archaeal and Bacterial Type Strains, Phase II (KMG-II): from individual species to whole genera.</title>
        <authorList>
            <person name="Goeker M."/>
        </authorList>
    </citation>
    <scope>NUCLEOTIDE SEQUENCE [LARGE SCALE GENOMIC DNA]</scope>
    <source>
        <strain evidence="1 2">DSM 29328</strain>
    </source>
</reference>
<evidence type="ECO:0000313" key="2">
    <source>
        <dbReference type="Proteomes" id="UP000239480"/>
    </source>
</evidence>
<accession>A0A2T0RN18</accession>
<sequence>MISGQKITPAAFRERLAVPGVWKTDLDDPSQADVLVVAALEPEPAEENVTRFLELLKGRGISVVLFDAAELCMETQNHPGATEALRQFLRLKPPQAMVIFGEKAVRGVARNISAELPAPPLPGAGLAEKDFNGCRVIPLMSLAPPAWNRWKRWAWMYLDGVVADIAGKLVDRDMGRAA</sequence>
<dbReference type="Proteomes" id="UP000239480">
    <property type="component" value="Unassembled WGS sequence"/>
</dbReference>
<organism evidence="1 2">
    <name type="scientific">Aliiruegeria haliotis</name>
    <dbReference type="NCBI Taxonomy" id="1280846"/>
    <lineage>
        <taxon>Bacteria</taxon>
        <taxon>Pseudomonadati</taxon>
        <taxon>Pseudomonadota</taxon>
        <taxon>Alphaproteobacteria</taxon>
        <taxon>Rhodobacterales</taxon>
        <taxon>Roseobacteraceae</taxon>
        <taxon>Aliiruegeria</taxon>
    </lineage>
</organism>
<dbReference type="OrthoDB" id="7876705at2"/>
<dbReference type="EMBL" id="PVTD01000006">
    <property type="protein sequence ID" value="PRY22503.1"/>
    <property type="molecule type" value="Genomic_DNA"/>
</dbReference>
<name>A0A2T0RN18_9RHOB</name>
<protein>
    <submittedName>
        <fullName evidence="1">Uncharacterized protein</fullName>
    </submittedName>
</protein>
<gene>
    <name evidence="1" type="ORF">CLV78_10643</name>
</gene>
<proteinExistence type="predicted"/>
<comment type="caution">
    <text evidence="1">The sequence shown here is derived from an EMBL/GenBank/DDBJ whole genome shotgun (WGS) entry which is preliminary data.</text>
</comment>
<dbReference type="RefSeq" id="WP_106205586.1">
    <property type="nucleotide sequence ID" value="NZ_PVTD01000006.1"/>
</dbReference>
<evidence type="ECO:0000313" key="1">
    <source>
        <dbReference type="EMBL" id="PRY22503.1"/>
    </source>
</evidence>
<keyword evidence="2" id="KW-1185">Reference proteome</keyword>